<dbReference type="KEGG" id="aup:AsAng_0025990"/>
<dbReference type="Pfam" id="PF01841">
    <property type="entry name" value="Transglut_core"/>
    <property type="match status" value="1"/>
</dbReference>
<feature type="signal peptide" evidence="4">
    <location>
        <begin position="1"/>
        <end position="20"/>
    </location>
</feature>
<name>A0A915YEX9_9BACT</name>
<dbReference type="InterPro" id="IPR013105">
    <property type="entry name" value="TPR_2"/>
</dbReference>
<accession>A0A915YEX9</accession>
<sequence length="1252" mass="144306">MNKLMFMLVLVFLAPNLIFANDYQKAWEAISNKDLKTAKKLLETAQKDPQYAVDAGLTLVLLESFEGHTESVSTSFSQFYNKTDNPNPYLYALWFYEGFVGEYGKKSKEQLKLLKRIQKDDNCNGTIKAASFYSEGMHYLKSNDFKNAKKRYAGIGGLRAWQFVGPFENTLGSGFDKQHAPINKPEQTAQFTSKGNYPIKWFTPPHIAPESWIFIRQHMNEYDAIVYAQTFVESDSDQEAYICAGLNGSMKLWVNDQLVVRQEKEVVTEMDTYNNKIQLKKGVNRILVQIGFSGNSANFMVRITDKNYQPIPNLKESVVYKNYPKVGGDISAKAMSLFSEDYFEAKIKEDPKNPINYILLSKAYTRAAKENQARATIDKGLALYPDNVLLRSQLINTYLVLENRTGVLKEIDWIKQNLPNNYYPLSVEVSELLQDEKYNEAEAVLKKIIEVYGENEFTYLNAIKLAKAQGETERLLSLIKESYKTYPENSTFVALQYQVEKERGKNASKVIQILEKYCEKTYDYQMAAGLIEEYKNQGNAEAIMNLLTKLQEGFPYETSFMRELALFHYLIQRYDRAIKYMSDAIDQGPYRADVWNGMGIIYEQKGETEKALEAYEKSLVYNTNQYDLRHKVNKLKNKAELTQYLPIEDEYEAIKNTVVTEDKKGRDWYYIFYKEDIILFPKGACEEYHSMSAKIVSKQGIDDWKSIRLPYDSYRQSIVIEHAEVIKDGGQKLDAERNRNVLVFTDLEVGDVVYIKYKIQNYTYGRFAQDFWDKYTFNAFVHTDYSQYCLLVPKGLEFEYHMQNSDLKPKIEEKGDYIRYLWSAKDLAPLESETWMPTINDVGMNLHISTIKDWKAVADWYSAISNTQAKIDFDLEELLKEILPKGITAYSELEKSKLIYNYIVKNINYSSIPFRQSAYVPQKPGKTFQTKLGDCKDVSTLFATLGRKAGLDINLVLVDTRDNGAQDLILPSLNFNHCIAKLNLPDGARYLELTNANLPFGAVPGSLLDAMILDIPQDMNNLSETPKLVALKDVIRTPNEIHRYKEVSVEGKDLKIVAKTTRVGTTTSYTRNTYLDLDKKRQRDNMTEAINSSFNNPVELEALSFEKLDELNDSLNYNYTYKVKNEVISIGDMQTFKIPFADLTISPEVFAKNERTHPIDYHIERDLQDEEMTVIIGKDQTFVEIPKNVSLECKGLKFELSYEKVAENKLLVRKSFSTVRKQFGTEDYEALKTFFNKIITLEGQFLAFKAKK</sequence>
<evidence type="ECO:0000259" key="6">
    <source>
        <dbReference type="Pfam" id="PF12969"/>
    </source>
</evidence>
<dbReference type="Proteomes" id="UP001060919">
    <property type="component" value="Chromosome"/>
</dbReference>
<dbReference type="AlphaFoldDB" id="A0A915YEX9"/>
<dbReference type="PANTHER" id="PTHR44943">
    <property type="entry name" value="CELLULOSE SYNTHASE OPERON PROTEIN C"/>
    <property type="match status" value="1"/>
</dbReference>
<dbReference type="Gene3D" id="1.25.40.10">
    <property type="entry name" value="Tetratricopeptide repeat domain"/>
    <property type="match status" value="2"/>
</dbReference>
<dbReference type="SUPFAM" id="SSF48452">
    <property type="entry name" value="TPR-like"/>
    <property type="match status" value="2"/>
</dbReference>
<evidence type="ECO:0000313" key="8">
    <source>
        <dbReference type="Proteomes" id="UP001060919"/>
    </source>
</evidence>
<keyword evidence="8" id="KW-1185">Reference proteome</keyword>
<keyword evidence="1" id="KW-0677">Repeat</keyword>
<proteinExistence type="predicted"/>
<dbReference type="PROSITE" id="PS50293">
    <property type="entry name" value="TPR_REGION"/>
    <property type="match status" value="1"/>
</dbReference>
<dbReference type="Gene3D" id="2.60.40.3140">
    <property type="match status" value="1"/>
</dbReference>
<feature type="domain" description="DUF3857" evidence="6">
    <location>
        <begin position="683"/>
        <end position="830"/>
    </location>
</feature>
<dbReference type="EMBL" id="AP026867">
    <property type="protein sequence ID" value="BDS11885.1"/>
    <property type="molecule type" value="Genomic_DNA"/>
</dbReference>
<dbReference type="InterPro" id="IPR019734">
    <property type="entry name" value="TPR_rpt"/>
</dbReference>
<evidence type="ECO:0000256" key="1">
    <source>
        <dbReference type="ARBA" id="ARBA00022737"/>
    </source>
</evidence>
<keyword evidence="4" id="KW-0732">Signal</keyword>
<organism evidence="7 8">
    <name type="scientific">Aureispira anguillae</name>
    <dbReference type="NCBI Taxonomy" id="2864201"/>
    <lineage>
        <taxon>Bacteria</taxon>
        <taxon>Pseudomonadati</taxon>
        <taxon>Bacteroidota</taxon>
        <taxon>Saprospiria</taxon>
        <taxon>Saprospirales</taxon>
        <taxon>Saprospiraceae</taxon>
        <taxon>Aureispira</taxon>
    </lineage>
</organism>
<dbReference type="RefSeq" id="WP_264793022.1">
    <property type="nucleotide sequence ID" value="NZ_AP026867.1"/>
</dbReference>
<dbReference type="InterPro" id="IPR002931">
    <property type="entry name" value="Transglutaminase-like"/>
</dbReference>
<dbReference type="Gene3D" id="3.10.620.30">
    <property type="match status" value="1"/>
</dbReference>
<gene>
    <name evidence="7" type="ORF">AsAng_0025990</name>
</gene>
<evidence type="ECO:0000259" key="5">
    <source>
        <dbReference type="Pfam" id="PF01841"/>
    </source>
</evidence>
<evidence type="ECO:0000313" key="7">
    <source>
        <dbReference type="EMBL" id="BDS11885.1"/>
    </source>
</evidence>
<keyword evidence="2 3" id="KW-0802">TPR repeat</keyword>
<feature type="repeat" description="TPR" evidence="3">
    <location>
        <begin position="592"/>
        <end position="625"/>
    </location>
</feature>
<dbReference type="SUPFAM" id="SSF54001">
    <property type="entry name" value="Cysteine proteinases"/>
    <property type="match status" value="1"/>
</dbReference>
<feature type="domain" description="Transglutaminase-like" evidence="5">
    <location>
        <begin position="890"/>
        <end position="965"/>
    </location>
</feature>
<dbReference type="PROSITE" id="PS50005">
    <property type="entry name" value="TPR"/>
    <property type="match status" value="1"/>
</dbReference>
<dbReference type="SMART" id="SM00028">
    <property type="entry name" value="TPR"/>
    <property type="match status" value="3"/>
</dbReference>
<evidence type="ECO:0000256" key="4">
    <source>
        <dbReference type="SAM" id="SignalP"/>
    </source>
</evidence>
<dbReference type="Pfam" id="PF12969">
    <property type="entry name" value="DUF3857"/>
    <property type="match status" value="1"/>
</dbReference>
<dbReference type="InterPro" id="IPR051685">
    <property type="entry name" value="Ycf3/AcsC/BcsC/TPR_MFPF"/>
</dbReference>
<feature type="chain" id="PRO_5037801317" evidence="4">
    <location>
        <begin position="21"/>
        <end position="1252"/>
    </location>
</feature>
<dbReference type="Pfam" id="PF07719">
    <property type="entry name" value="TPR_2"/>
    <property type="match status" value="1"/>
</dbReference>
<dbReference type="PANTHER" id="PTHR44943:SF4">
    <property type="entry name" value="TPR REPEAT-CONTAINING PROTEIN MJ0798"/>
    <property type="match status" value="1"/>
</dbReference>
<dbReference type="InterPro" id="IPR038765">
    <property type="entry name" value="Papain-like_cys_pep_sf"/>
</dbReference>
<protein>
    <submittedName>
        <fullName evidence="7">DUF3857 domain-containing protein</fullName>
    </submittedName>
</protein>
<dbReference type="Gene3D" id="2.60.120.1130">
    <property type="match status" value="1"/>
</dbReference>
<dbReference type="InterPro" id="IPR024618">
    <property type="entry name" value="DUF3857"/>
</dbReference>
<evidence type="ECO:0000256" key="2">
    <source>
        <dbReference type="ARBA" id="ARBA00022803"/>
    </source>
</evidence>
<evidence type="ECO:0000256" key="3">
    <source>
        <dbReference type="PROSITE-ProRule" id="PRU00339"/>
    </source>
</evidence>
<dbReference type="InterPro" id="IPR011990">
    <property type="entry name" value="TPR-like_helical_dom_sf"/>
</dbReference>
<reference evidence="7" key="1">
    <citation type="submission" date="2022-09" db="EMBL/GenBank/DDBJ databases">
        <title>Aureispira anguillicida sp. nov., isolated from Leptocephalus of Japanese eel Anguilla japonica.</title>
        <authorList>
            <person name="Yuasa K."/>
            <person name="Mekata T."/>
            <person name="Ikunari K."/>
        </authorList>
    </citation>
    <scope>NUCLEOTIDE SEQUENCE</scope>
    <source>
        <strain evidence="7">EL160426</strain>
    </source>
</reference>